<organism evidence="2 3">
    <name type="scientific">Bdellovibrio bacteriovorus</name>
    <dbReference type="NCBI Taxonomy" id="959"/>
    <lineage>
        <taxon>Bacteria</taxon>
        <taxon>Pseudomonadati</taxon>
        <taxon>Bdellovibrionota</taxon>
        <taxon>Bdellovibrionia</taxon>
        <taxon>Bdellovibrionales</taxon>
        <taxon>Pseudobdellovibrionaceae</taxon>
        <taxon>Bdellovibrio</taxon>
    </lineage>
</organism>
<feature type="signal peptide" evidence="1">
    <location>
        <begin position="1"/>
        <end position="21"/>
    </location>
</feature>
<accession>A0A150WPH6</accession>
<dbReference type="EMBL" id="LUKE01000001">
    <property type="protein sequence ID" value="KYG66224.1"/>
    <property type="molecule type" value="Genomic_DNA"/>
</dbReference>
<dbReference type="RefSeq" id="WP_061833790.1">
    <property type="nucleotide sequence ID" value="NZ_LUKE01000001.1"/>
</dbReference>
<dbReference type="Proteomes" id="UP000075320">
    <property type="component" value="Unassembled WGS sequence"/>
</dbReference>
<protein>
    <submittedName>
        <fullName evidence="2">Uncharacterized protein</fullName>
    </submittedName>
</protein>
<dbReference type="AlphaFoldDB" id="A0A150WPH6"/>
<evidence type="ECO:0000313" key="3">
    <source>
        <dbReference type="Proteomes" id="UP000075320"/>
    </source>
</evidence>
<comment type="caution">
    <text evidence="2">The sequence shown here is derived from an EMBL/GenBank/DDBJ whole genome shotgun (WGS) entry which is preliminary data.</text>
</comment>
<gene>
    <name evidence="2" type="ORF">AZI86_03950</name>
</gene>
<keyword evidence="3" id="KW-1185">Reference proteome</keyword>
<keyword evidence="1" id="KW-0732">Signal</keyword>
<name>A0A150WPH6_BDEBC</name>
<evidence type="ECO:0000313" key="2">
    <source>
        <dbReference type="EMBL" id="KYG66224.1"/>
    </source>
</evidence>
<sequence>MKFAKIFLTTALLAVSFAAKAEIVAATPAWFFQDVKRGASWLPQLIKDVGLNEAVQQRFYQLPSDVQLALDKARIPAWMIALIPIDPAKQTEIHNQLRHMLNLAGTPASSAIGQRAEQLLIFAGAAQLPTPGEEKTGRSLGPEGCTAAMSKYIIAQLSVEFREQLANMPWRLGELQSSVEMKSIAIKAYNSGAAWLTVQEVPFANLQNYHVPPGSIMIAQKPGGTHVFGWSRVPRIWGWNPTDKIAIGNTGLPQFGDRMILAQEILADDPTAAINYVHNPHGPINGRQVVYQGNKPVLSDPRTNVYAAQGSSFIIISFR</sequence>
<evidence type="ECO:0000256" key="1">
    <source>
        <dbReference type="SAM" id="SignalP"/>
    </source>
</evidence>
<feature type="chain" id="PRO_5007573398" evidence="1">
    <location>
        <begin position="22"/>
        <end position="319"/>
    </location>
</feature>
<proteinExistence type="predicted"/>
<reference evidence="2 3" key="1">
    <citation type="submission" date="2016-03" db="EMBL/GenBank/DDBJ databases">
        <authorList>
            <person name="Ploux O."/>
        </authorList>
    </citation>
    <scope>NUCLEOTIDE SEQUENCE [LARGE SCALE GENOMIC DNA]</scope>
    <source>
        <strain evidence="2 3">R0</strain>
    </source>
</reference>